<dbReference type="Proteomes" id="UP000593571">
    <property type="component" value="Unassembled WGS sequence"/>
</dbReference>
<evidence type="ECO:0000313" key="5">
    <source>
        <dbReference type="Proteomes" id="UP000593571"/>
    </source>
</evidence>
<organism evidence="4 5">
    <name type="scientific">Rousettus aegyptiacus</name>
    <name type="common">Egyptian fruit bat</name>
    <name type="synonym">Pteropus aegyptiacus</name>
    <dbReference type="NCBI Taxonomy" id="9407"/>
    <lineage>
        <taxon>Eukaryota</taxon>
        <taxon>Metazoa</taxon>
        <taxon>Chordata</taxon>
        <taxon>Craniata</taxon>
        <taxon>Vertebrata</taxon>
        <taxon>Euteleostomi</taxon>
        <taxon>Mammalia</taxon>
        <taxon>Eutheria</taxon>
        <taxon>Laurasiatheria</taxon>
        <taxon>Chiroptera</taxon>
        <taxon>Yinpterochiroptera</taxon>
        <taxon>Pteropodoidea</taxon>
        <taxon>Pteropodidae</taxon>
        <taxon>Rousettinae</taxon>
        <taxon>Rousettus</taxon>
    </lineage>
</organism>
<dbReference type="GO" id="GO:0051015">
    <property type="term" value="F:actin filament binding"/>
    <property type="evidence" value="ECO:0007669"/>
    <property type="project" value="InterPro"/>
</dbReference>
<dbReference type="Pfam" id="PF01044">
    <property type="entry name" value="Vinculin"/>
    <property type="match status" value="1"/>
</dbReference>
<evidence type="ECO:0000256" key="1">
    <source>
        <dbReference type="ARBA" id="ARBA00004496"/>
    </source>
</evidence>
<dbReference type="EMBL" id="JACASE010000007">
    <property type="protein sequence ID" value="KAF6447576.1"/>
    <property type="molecule type" value="Genomic_DNA"/>
</dbReference>
<name>A0A7J8FIS3_ROUAE</name>
<evidence type="ECO:0000256" key="2">
    <source>
        <dbReference type="ARBA" id="ARBA00008376"/>
    </source>
</evidence>
<dbReference type="AlphaFoldDB" id="A0A7J8FIS3"/>
<dbReference type="PANTHER" id="PTHR18914">
    <property type="entry name" value="ALPHA CATENIN"/>
    <property type="match status" value="1"/>
</dbReference>
<comment type="similarity">
    <text evidence="2">Belongs to the vinculin/alpha-catenin family.</text>
</comment>
<dbReference type="GO" id="GO:0016342">
    <property type="term" value="C:catenin complex"/>
    <property type="evidence" value="ECO:0007669"/>
    <property type="project" value="TreeGrafter"/>
</dbReference>
<protein>
    <submittedName>
        <fullName evidence="4">Uncharacterized protein</fullName>
    </submittedName>
</protein>
<dbReference type="PANTHER" id="PTHR18914:SF30">
    <property type="entry name" value="VINCULIN_ALPHA-CATENIN FAMILY MEMBER 1"/>
    <property type="match status" value="1"/>
</dbReference>
<accession>A0A7J8FIS3</accession>
<dbReference type="InterPro" id="IPR006077">
    <property type="entry name" value="Vinculin/catenin"/>
</dbReference>
<keyword evidence="5" id="KW-1185">Reference proteome</keyword>
<comment type="subcellular location">
    <subcellularLocation>
        <location evidence="1">Cytoplasm</location>
    </subcellularLocation>
</comment>
<dbReference type="GO" id="GO:0016477">
    <property type="term" value="P:cell migration"/>
    <property type="evidence" value="ECO:0007669"/>
    <property type="project" value="TreeGrafter"/>
</dbReference>
<dbReference type="GO" id="GO:0005737">
    <property type="term" value="C:cytoplasm"/>
    <property type="evidence" value="ECO:0007669"/>
    <property type="project" value="UniProtKB-SubCell"/>
</dbReference>
<comment type="caution">
    <text evidence="4">The sequence shown here is derived from an EMBL/GenBank/DDBJ whole genome shotgun (WGS) entry which is preliminary data.</text>
</comment>
<dbReference type="GO" id="GO:0008013">
    <property type="term" value="F:beta-catenin binding"/>
    <property type="evidence" value="ECO:0007669"/>
    <property type="project" value="TreeGrafter"/>
</dbReference>
<dbReference type="SUPFAM" id="SSF47220">
    <property type="entry name" value="alpha-catenin/vinculin-like"/>
    <property type="match status" value="1"/>
</dbReference>
<evidence type="ECO:0000256" key="3">
    <source>
        <dbReference type="ARBA" id="ARBA00022490"/>
    </source>
</evidence>
<sequence length="205" mass="22062">MRSALCAIHPIVVDVMAGTQLAGTYFIQPRSPRLEEREPSPLDDISPVIQNNAIKRLISPMMVQLCHLIITMGRSDLEGDTFTSVGETAEELSWASDEFVQIAKRLVGDSEEGWLQAEMGPVTDSLSASGRDITLVAQKLRLQPASQSHREQLVTTAQQILLDTMKVLLLEDAAAAKNTAQAAGWCLICLDTLEAAGALAPGPLG</sequence>
<dbReference type="InterPro" id="IPR036723">
    <property type="entry name" value="Alpha-catenin/vinculin-like_sf"/>
</dbReference>
<dbReference type="Gene3D" id="1.20.120.810">
    <property type="entry name" value="Vinculin, Vh2 four-helix bundle"/>
    <property type="match status" value="1"/>
</dbReference>
<reference evidence="4 5" key="1">
    <citation type="journal article" date="2020" name="Nature">
        <title>Six reference-quality genomes reveal evolution of bat adaptations.</title>
        <authorList>
            <person name="Jebb D."/>
            <person name="Huang Z."/>
            <person name="Pippel M."/>
            <person name="Hughes G.M."/>
            <person name="Lavrichenko K."/>
            <person name="Devanna P."/>
            <person name="Winkler S."/>
            <person name="Jermiin L.S."/>
            <person name="Skirmuntt E.C."/>
            <person name="Katzourakis A."/>
            <person name="Burkitt-Gray L."/>
            <person name="Ray D.A."/>
            <person name="Sullivan K.A.M."/>
            <person name="Roscito J.G."/>
            <person name="Kirilenko B.M."/>
            <person name="Davalos L.M."/>
            <person name="Corthals A.P."/>
            <person name="Power M.L."/>
            <person name="Jones G."/>
            <person name="Ransome R.D."/>
            <person name="Dechmann D.K.N."/>
            <person name="Locatelli A.G."/>
            <person name="Puechmaille S.J."/>
            <person name="Fedrigo O."/>
            <person name="Jarvis E.D."/>
            <person name="Hiller M."/>
            <person name="Vernes S.C."/>
            <person name="Myers E.W."/>
            <person name="Teeling E.C."/>
        </authorList>
    </citation>
    <scope>NUCLEOTIDE SEQUENCE [LARGE SCALE GENOMIC DNA]</scope>
    <source>
        <strain evidence="4">MRouAeg1</strain>
        <tissue evidence="4">Muscle</tissue>
    </source>
</reference>
<proteinExistence type="inferred from homology"/>
<dbReference type="GO" id="GO:0005912">
    <property type="term" value="C:adherens junction"/>
    <property type="evidence" value="ECO:0007669"/>
    <property type="project" value="TreeGrafter"/>
</dbReference>
<keyword evidence="3" id="KW-0963">Cytoplasm</keyword>
<gene>
    <name evidence="4" type="ORF">HJG63_012001</name>
</gene>
<evidence type="ECO:0000313" key="4">
    <source>
        <dbReference type="EMBL" id="KAF6447576.1"/>
    </source>
</evidence>
<dbReference type="GO" id="GO:0098609">
    <property type="term" value="P:cell-cell adhesion"/>
    <property type="evidence" value="ECO:0007669"/>
    <property type="project" value="TreeGrafter"/>
</dbReference>